<comment type="similarity">
    <text evidence="1">Belongs to the D-isomer specific 2-hydroxyacid dehydrogenase family.</text>
</comment>
<dbReference type="SMART" id="SM00997">
    <property type="entry name" value="AdoHcyase_NAD"/>
    <property type="match status" value="1"/>
</dbReference>
<protein>
    <submittedName>
        <fullName evidence="7">Phosphoglycerate dehydrogenase-like enzyme/sugar (Pentulose or hexulose) kinase</fullName>
    </submittedName>
</protein>
<evidence type="ECO:0000256" key="4">
    <source>
        <dbReference type="ARBA" id="ARBA00022777"/>
    </source>
</evidence>
<dbReference type="PANTHER" id="PTHR43095:SF3">
    <property type="entry name" value="L-XYLULOSE_3-KETO-L-GULONATE KINASE"/>
    <property type="match status" value="1"/>
</dbReference>
<dbReference type="InterPro" id="IPR015878">
    <property type="entry name" value="Ado_hCys_hydrolase_NAD-bd"/>
</dbReference>
<dbReference type="Proteomes" id="UP000755585">
    <property type="component" value="Unassembled WGS sequence"/>
</dbReference>
<keyword evidence="8" id="KW-1185">Reference proteome</keyword>
<keyword evidence="4" id="KW-0418">Kinase</keyword>
<dbReference type="Pfam" id="PF02826">
    <property type="entry name" value="2-Hacid_dh_C"/>
    <property type="match status" value="1"/>
</dbReference>
<dbReference type="Gene3D" id="3.40.50.720">
    <property type="entry name" value="NAD(P)-binding Rossmann-like Domain"/>
    <property type="match status" value="2"/>
</dbReference>
<dbReference type="SUPFAM" id="SSF52283">
    <property type="entry name" value="Formate/glycerate dehydrogenase catalytic domain-like"/>
    <property type="match status" value="1"/>
</dbReference>
<keyword evidence="3" id="KW-0808">Transferase</keyword>
<dbReference type="InterPro" id="IPR036291">
    <property type="entry name" value="NAD(P)-bd_dom_sf"/>
</dbReference>
<evidence type="ECO:0000256" key="2">
    <source>
        <dbReference type="ARBA" id="ARBA00009156"/>
    </source>
</evidence>
<dbReference type="EMBL" id="JAGINT010000002">
    <property type="protein sequence ID" value="MBP2353348.1"/>
    <property type="molecule type" value="Genomic_DNA"/>
</dbReference>
<gene>
    <name evidence="7" type="ORF">JOF29_004458</name>
</gene>
<dbReference type="InterPro" id="IPR006139">
    <property type="entry name" value="D-isomer_2_OHA_DH_cat_dom"/>
</dbReference>
<dbReference type="Pfam" id="PF00389">
    <property type="entry name" value="2-Hacid_dh"/>
    <property type="match status" value="1"/>
</dbReference>
<dbReference type="InterPro" id="IPR006140">
    <property type="entry name" value="D-isomer_DH_NAD-bd"/>
</dbReference>
<dbReference type="CDD" id="cd12171">
    <property type="entry name" value="2-Hacid_dh_10"/>
    <property type="match status" value="1"/>
</dbReference>
<keyword evidence="5" id="KW-0560">Oxidoreductase</keyword>
<dbReference type="InterPro" id="IPR043129">
    <property type="entry name" value="ATPase_NBD"/>
</dbReference>
<dbReference type="InterPro" id="IPR018484">
    <property type="entry name" value="FGGY_N"/>
</dbReference>
<sequence length="823" mass="85487">MDVGVDVGTTVTKAVAFDAAGRPVAVAARPTRLLHRSTGRFEHETQEIVASVNEVVGELAAIAGDSPGVLAITAQGDGLWLVDDAGTPVRPAISWLDARSSPILERWTADGVAEHVFRRSGNRMFPGASGPLLAAVLAEEPEVVEAAGTAAYCKDVVMQALTSVRATDVSDASAPFLDPRTGEYDEEALAATGLAGMRGLLAPVVAAGPVGELRDGASGMVAGTRVSAGPYDLPAAAAGAGVTEVGDALLTVGTTLACQVVTRELPVDGEPAGLFLGTWTPGVWLRAMPAMVGTAALDRVLALVGVTTDQLPALLADSQPGAAGVTVLPYLSESGERAPFVDTRARGSIDGVSLSTTTADLVRATCEGIAYAARHCLEAAGWTGRVTVCGGGARSSEWTQILADVLNAPLHTAEAEQVAARGAVICARRAVDPDSAGAEWIAETRQVDPGPARAAFYADGYAHYLRRIEAAPPALVRPGTNVHRRSMRTVKTLLAGDHFVRNDLLAAALRTIPDVAFDFREVTLPWPLTPYGRVAEVDEASDAEDQLIEALAGVELAVTQMGPFTERVLDAAPDLRYLVVCRGGPVNVNVAAAAQRGIAVASTPGRNAVAAAEHAVALMMGALRNLPRLQRTLEQGEWRSDLYAYDECGSELDGSTVGLIGYGAIGQRVARVLLAFGAHVLVSDPYVEQAPDGIELVDLHELLRRSDVVSLHARLTDQTRGMIGAEQLAAMRRGAVLVNTARGGLLDYDATVDALESGQLGAAAFDVFPAEPLPAGSRLLTAPNIVMTPHLAGATRQTAHRAGSIAATAVAAFLTGKDPVGLC</sequence>
<comment type="caution">
    <text evidence="7">The sequence shown here is derived from an EMBL/GenBank/DDBJ whole genome shotgun (WGS) entry which is preliminary data.</text>
</comment>
<evidence type="ECO:0000313" key="8">
    <source>
        <dbReference type="Proteomes" id="UP000755585"/>
    </source>
</evidence>
<dbReference type="InterPro" id="IPR050406">
    <property type="entry name" value="FGGY_Carb_Kinase"/>
</dbReference>
<dbReference type="SUPFAM" id="SSF51735">
    <property type="entry name" value="NAD(P)-binding Rossmann-fold domains"/>
    <property type="match status" value="1"/>
</dbReference>
<feature type="domain" description="S-adenosyl-L-homocysteine hydrolase NAD binding" evidence="6">
    <location>
        <begin position="641"/>
        <end position="765"/>
    </location>
</feature>
<evidence type="ECO:0000313" key="7">
    <source>
        <dbReference type="EMBL" id="MBP2353348.1"/>
    </source>
</evidence>
<dbReference type="SUPFAM" id="SSF53067">
    <property type="entry name" value="Actin-like ATPase domain"/>
    <property type="match status" value="2"/>
</dbReference>
<dbReference type="RefSeq" id="WP_245359365.1">
    <property type="nucleotide sequence ID" value="NZ_JAGINT010000002.1"/>
</dbReference>
<reference evidence="7 8" key="1">
    <citation type="submission" date="2021-03" db="EMBL/GenBank/DDBJ databases">
        <title>Sequencing the genomes of 1000 actinobacteria strains.</title>
        <authorList>
            <person name="Klenk H.-P."/>
        </authorList>
    </citation>
    <scope>NUCLEOTIDE SEQUENCE [LARGE SCALE GENOMIC DNA]</scope>
    <source>
        <strain evidence="7 8">DSM 18824</strain>
    </source>
</reference>
<comment type="similarity">
    <text evidence="2">Belongs to the FGGY kinase family.</text>
</comment>
<dbReference type="Pfam" id="PF00370">
    <property type="entry name" value="FGGY_N"/>
    <property type="match status" value="1"/>
</dbReference>
<dbReference type="InterPro" id="IPR029753">
    <property type="entry name" value="D-isomer_DH_CS"/>
</dbReference>
<dbReference type="PROSITE" id="PS00671">
    <property type="entry name" value="D_2_HYDROXYACID_DH_3"/>
    <property type="match status" value="1"/>
</dbReference>
<dbReference type="InterPro" id="IPR018485">
    <property type="entry name" value="FGGY_C"/>
</dbReference>
<evidence type="ECO:0000256" key="3">
    <source>
        <dbReference type="ARBA" id="ARBA00022679"/>
    </source>
</evidence>
<evidence type="ECO:0000256" key="1">
    <source>
        <dbReference type="ARBA" id="ARBA00005854"/>
    </source>
</evidence>
<accession>A0ABS4UNY7</accession>
<name>A0ABS4UNY7_9ACTN</name>
<dbReference type="Pfam" id="PF02782">
    <property type="entry name" value="FGGY_C"/>
    <property type="match status" value="1"/>
</dbReference>
<evidence type="ECO:0000256" key="5">
    <source>
        <dbReference type="ARBA" id="ARBA00023002"/>
    </source>
</evidence>
<dbReference type="PANTHER" id="PTHR43095">
    <property type="entry name" value="SUGAR KINASE"/>
    <property type="match status" value="1"/>
</dbReference>
<evidence type="ECO:0000259" key="6">
    <source>
        <dbReference type="SMART" id="SM00997"/>
    </source>
</evidence>
<proteinExistence type="inferred from homology"/>
<dbReference type="Gene3D" id="3.30.420.40">
    <property type="match status" value="2"/>
</dbReference>
<organism evidence="7 8">
    <name type="scientific">Kribbella aluminosa</name>
    <dbReference type="NCBI Taxonomy" id="416017"/>
    <lineage>
        <taxon>Bacteria</taxon>
        <taxon>Bacillati</taxon>
        <taxon>Actinomycetota</taxon>
        <taxon>Actinomycetes</taxon>
        <taxon>Propionibacteriales</taxon>
        <taxon>Kribbellaceae</taxon>
        <taxon>Kribbella</taxon>
    </lineage>
</organism>